<evidence type="ECO:0000256" key="7">
    <source>
        <dbReference type="SAM" id="MobiDB-lite"/>
    </source>
</evidence>
<feature type="compositionally biased region" description="Basic and acidic residues" evidence="7">
    <location>
        <begin position="1230"/>
        <end position="1254"/>
    </location>
</feature>
<keyword evidence="4 9" id="KW-0418">Kinase</keyword>
<dbReference type="EMBL" id="QBLH01003739">
    <property type="protein sequence ID" value="TGZ34565.1"/>
    <property type="molecule type" value="Genomic_DNA"/>
</dbReference>
<feature type="region of interest" description="Disordered" evidence="7">
    <location>
        <begin position="1831"/>
        <end position="2014"/>
    </location>
</feature>
<dbReference type="PROSITE" id="PS00108">
    <property type="entry name" value="PROTEIN_KINASE_ST"/>
    <property type="match status" value="1"/>
</dbReference>
<evidence type="ECO:0000256" key="4">
    <source>
        <dbReference type="ARBA" id="ARBA00022777"/>
    </source>
</evidence>
<evidence type="ECO:0000313" key="10">
    <source>
        <dbReference type="Proteomes" id="UP000310200"/>
    </source>
</evidence>
<feature type="binding site" evidence="6">
    <location>
        <position position="67"/>
    </location>
    <ligand>
        <name>ATP</name>
        <dbReference type="ChEBI" id="CHEBI:30616"/>
    </ligand>
</feature>
<feature type="compositionally biased region" description="Polar residues" evidence="7">
    <location>
        <begin position="1591"/>
        <end position="1606"/>
    </location>
</feature>
<feature type="region of interest" description="Disordered" evidence="7">
    <location>
        <begin position="372"/>
        <end position="441"/>
    </location>
</feature>
<dbReference type="GO" id="GO:0000226">
    <property type="term" value="P:microtubule cytoskeleton organization"/>
    <property type="evidence" value="ECO:0007669"/>
    <property type="project" value="TreeGrafter"/>
</dbReference>
<feature type="compositionally biased region" description="Polar residues" evidence="7">
    <location>
        <begin position="494"/>
        <end position="509"/>
    </location>
</feature>
<feature type="region of interest" description="Disordered" evidence="7">
    <location>
        <begin position="1576"/>
        <end position="1818"/>
    </location>
</feature>
<feature type="compositionally biased region" description="Polar residues" evidence="7">
    <location>
        <begin position="1197"/>
        <end position="1216"/>
    </location>
</feature>
<feature type="compositionally biased region" description="Polar residues" evidence="7">
    <location>
        <begin position="1273"/>
        <end position="1300"/>
    </location>
</feature>
<feature type="compositionally biased region" description="Basic and acidic residues" evidence="7">
    <location>
        <begin position="905"/>
        <end position="918"/>
    </location>
</feature>
<feature type="region of interest" description="Disordered" evidence="7">
    <location>
        <begin position="744"/>
        <end position="763"/>
    </location>
</feature>
<dbReference type="CDD" id="cd14073">
    <property type="entry name" value="STKc_NUAK"/>
    <property type="match status" value="1"/>
</dbReference>
<gene>
    <name evidence="9" type="ORF">DBV15_11731</name>
</gene>
<feature type="compositionally biased region" description="Basic and acidic residues" evidence="7">
    <location>
        <begin position="1645"/>
        <end position="1673"/>
    </location>
</feature>
<dbReference type="STRING" id="300112.A0A4S2JFB5"/>
<feature type="compositionally biased region" description="Basic and acidic residues" evidence="7">
    <location>
        <begin position="512"/>
        <end position="525"/>
    </location>
</feature>
<feature type="compositionally biased region" description="Basic residues" evidence="7">
    <location>
        <begin position="403"/>
        <end position="412"/>
    </location>
</feature>
<feature type="compositionally biased region" description="Polar residues" evidence="7">
    <location>
        <begin position="959"/>
        <end position="969"/>
    </location>
</feature>
<sequence>MVVGEASIHNIMGGMESTGGVRLHNHKRKLKQRFDIIKKLGQGTYGKVQLGINKETGQEVAIKTIKKCKIETEADLIRIRREIQIMSSVQHPNIIHIYEVFENREKMVLVMEYAAGGELYDYLSERKVLGEHEARRIFRQIATAVFYCHKHKICHRDLKLENILLDQVGNAKIADFGLSNVFDEQRLLSTFCGSPLYASPEIVKGTPYHGPEVDCWSLGVLLYTLVYGAMPFDGSNFKRLVKQISQSDYFEPKKPSPASPLIKEMLTVCPGRRADIERICTHWWVNEGYEQNCLDIAEDLAAQTPVRLDLLLSLVPQSASAEKLLVGGDQQAGGDVANNVSSETLVPTRCHSVGSLRELDQNSSDRRIRELFEEEQPRSSAAGDAKRKLETTPSMDETAAAGVKRKERSRRKEKLDEREPRAYRSSSRHHSAPIPNSISEEAMEVEPAAIVTVPMSKTVDFDKIEDTAACLELIEESKERSSSKERSKTPLISEYQQSREPLSTESVQQICEIDRKASDERDKSQQKCTKSPNNSLYGDVIERIVLENTNKVANEKAFNNNKSGNMESKVPNRSDTNVRNETYVSQDNVQQLEPTENDFKKLKEKALSLDSELSNEVANDAPPAKPVERRRSKIFETAEKFNQLSSTAENEKPKKIFIPGVNVGGAKRAFERKASLSSITTPPPAKVSASKVIIDVPTNKKGEKDEQKLALGDCGDREMVTEDTLDKRDEAKKRAVDIISGAIGKPPMQKKLNGSPPQISPQSLDSKKLGLKIQVAPNDVRSATVSVSTPVETKFGFDVKPAAPETTITSTSDTTGVENSQLEEPKISSKMEIMLKSATLPRRKTSKAEITLSGVRPPETVAFKSEVEAKIDAFQPQKLRTQRSEVAFPVAAAVPHANRSSSLEPEGRLKAAPPKERIIPIQVEAGLERTQHSSTPPPKPPMSQRSMSQRSDSLSRQSTADSDTDSALGSTIGPEPIRKSPREYIIPIAVEGGGYVTPRSGSLEPENKTGTPTSTNPSRSRFGRPRRMSSLLSDASEDESPFSPLHGFESVSSTTINHKFKILRNLNLYNTSSLDREDLLQRHMHRLRSSRPSRQPSEHADSLSSGEDDDDDGFELLTAENLFSTLLSRVRSLTQRLNVDDNRSAGFPSSRLFGRLGSQSSQAFWGLNKPLSRRLSESQFKHSLNRDADIFSKRDSASTSNPGTPNSPGSRSTPSRESVFEIGNNTLPRDNVEETRKAEDMETETAAKMRKEAQESLEQNFTPSLARRLSRQFIEQTRQSVPRSPSSARDNNRNSYQSPTRHMAQSLVGPSEVAKRYSTSTTTTSDRTKYRGRSLDRGIRRANSLLEPCKYDKSERHSPRRSISLFDDDDNCDDKLLPPLPKHIMTLGRRFKESVRSNVIGNVRRDSFHGYRTDKIQEEPGDDTHLSACGLKEDMDNITEDNSILEDTSISGCNSNATSMNNTTITTTITSSQSARSCEISPTESSSNLGDYGKSVCRSDLSKSFENRLLAAENLIKESKLKNLTSQQFNPNLNCNYKDTDKCDKETLMTTSDPLSLGCTKRRSCIPSLRLRSGSLTRESSVSVDRGKSLAGSSDSSVGGVNQERSILSKLFRGSGNGNGNGKEAEPKDPSNRSQKPKHRISRFLRPDFFDTPREESQYVKEKEAQRAAENERRKSRFMRRKNESKERKEDDSKDEKICKELKNEINALQKDKLDGVVPAAAFSSSSPSSSSPSSSSSFKDKSNKEEKKRAKTEQGSKSSFLHSLEKKLERLRSNDETTTSTAAKPTMNGSSISGDLTKEHELRECSAPPVSAECPSAELSLSEVKRTLSVKDLSRRGGSNKDAKNVTPSKGRVTSVLGLFKTNADTTKRNANGGSRTQNAIMSKLKRSPPKAVKSVELSFMEEDVTATSKIPTKFPRTDNKSTKKLPENKRSPPKEKVGTELKRSPPKEKAKEKESIVKERKTLVEKQSREIKRAPEKMAPSSDSSASSSVDKIKLDKTVDSPKRKSLDQSESLRKIVEDKHADPIVSSEDKKLIKTKRNISSLVGMRNESVATRIDKGEDVDKVDKKIKNLVKPKEDAACAKDEIDGSKKRIVRVVRKVVKKSSDSSENKSDKKGKSSKLPNAKKPVMMKKEKSPEGPNVTARGKEGLISIEGNDPNDQTPAAAAATRAKSDLPEKPMNAEHATENTNATRSGIEETHTGSDNVDVNDVKSLAAAPRANSQNCPSLSALPRDLSVPAVPTSPAARIDSSFDICQSRQQPLEQPRPSRANLKLDLSNIPQHAFRHATPKREPDSPRSVSPRANPAIPSVGSPKTDDPLERSGSDKLMECLSKMTHHANITGNKIIIDKPLRARDVADLKREVTECARIIENHVESRGNDPARSSQRAVADQAFVSGEPKEIVQDEESREIKLNPSQGINDVNHGVTKEAKEPPDDCTSEIFSPEEPESFDSWSICSADLNHNRSDLHSPTSPSYSLFMRGDSSESVIDRIRRRSFYSRFNDRKRPSLTAPPPGVSSVTLPRRFSFNSFRERDRDRDRSYNYGVPRMRAKDKSYILYGDDEVSSRKSPVDRERCSDALNMSLHGHQTEARKLFDPYGSTGLPSSSHESLRRYVRSPTLDLVASRAKYHSTDVIADNDLTRVPSYKSTLSRSFLNDGVADSSYCGRSTSTLPKKYGSTVSGLEPKSVEYYEEILSPSNPDYLSPRDTCRSPLLDIYLSRCENGCNHNGNLDLQQFSADKSRACTTAEIAVERDSKLLGEQKRNIMQRFSETRDTSSTAANILTNISIAERN</sequence>
<dbReference type="GO" id="GO:0005737">
    <property type="term" value="C:cytoplasm"/>
    <property type="evidence" value="ECO:0007669"/>
    <property type="project" value="TreeGrafter"/>
</dbReference>
<feature type="region of interest" description="Disordered" evidence="7">
    <location>
        <begin position="993"/>
        <end position="1043"/>
    </location>
</feature>
<feature type="compositionally biased region" description="Low complexity" evidence="7">
    <location>
        <begin position="1724"/>
        <end position="1738"/>
    </location>
</feature>
<evidence type="ECO:0000259" key="8">
    <source>
        <dbReference type="PROSITE" id="PS50011"/>
    </source>
</evidence>
<comment type="caution">
    <text evidence="9">The sequence shown here is derived from an EMBL/GenBank/DDBJ whole genome shotgun (WGS) entry which is preliminary data.</text>
</comment>
<feature type="compositionally biased region" description="Polar residues" evidence="7">
    <location>
        <begin position="1864"/>
        <end position="1882"/>
    </location>
</feature>
<dbReference type="PANTHER" id="PTHR24346:SF93">
    <property type="entry name" value="NUAK FAMILY SNF1-LIKE KINASE 1"/>
    <property type="match status" value="1"/>
</dbReference>
<feature type="compositionally biased region" description="Basic and acidic residues" evidence="7">
    <location>
        <begin position="1993"/>
        <end position="2014"/>
    </location>
</feature>
<dbReference type="PROSITE" id="PS50011">
    <property type="entry name" value="PROTEIN_KINASE_DOM"/>
    <property type="match status" value="1"/>
</dbReference>
<name>A0A4S2JFB5_9HYME</name>
<dbReference type="GO" id="GO:0005524">
    <property type="term" value="F:ATP binding"/>
    <property type="evidence" value="ECO:0007669"/>
    <property type="project" value="UniProtKB-UniRule"/>
</dbReference>
<dbReference type="InterPro" id="IPR011009">
    <property type="entry name" value="Kinase-like_dom_sf"/>
</dbReference>
<feature type="compositionally biased region" description="Polar residues" evidence="7">
    <location>
        <begin position="1008"/>
        <end position="1019"/>
    </location>
</feature>
<feature type="compositionally biased region" description="Polar residues" evidence="7">
    <location>
        <begin position="2253"/>
        <end position="2262"/>
    </location>
</feature>
<accession>A0A4S2JFB5</accession>
<proteinExistence type="predicted"/>
<feature type="compositionally biased region" description="Polar residues" evidence="7">
    <location>
        <begin position="1777"/>
        <end position="1795"/>
    </location>
</feature>
<dbReference type="PANTHER" id="PTHR24346">
    <property type="entry name" value="MAP/MICROTUBULE AFFINITY-REGULATING KINASE"/>
    <property type="match status" value="1"/>
</dbReference>
<feature type="compositionally biased region" description="Basic and acidic residues" evidence="7">
    <location>
        <begin position="2171"/>
        <end position="2186"/>
    </location>
</feature>
<feature type="compositionally biased region" description="Basic and acidic residues" evidence="7">
    <location>
        <begin position="476"/>
        <end position="488"/>
    </location>
</feature>
<dbReference type="Pfam" id="PF00069">
    <property type="entry name" value="Pkinase"/>
    <property type="match status" value="1"/>
</dbReference>
<evidence type="ECO:0000313" key="9">
    <source>
        <dbReference type="EMBL" id="TGZ34565.1"/>
    </source>
</evidence>
<feature type="compositionally biased region" description="Basic and acidic residues" evidence="7">
    <location>
        <begin position="1764"/>
        <end position="1776"/>
    </location>
</feature>
<dbReference type="SMART" id="SM00220">
    <property type="entry name" value="S_TKc"/>
    <property type="match status" value="1"/>
</dbReference>
<feature type="compositionally biased region" description="Basic and acidic residues" evidence="7">
    <location>
        <begin position="2314"/>
        <end position="2323"/>
    </location>
</feature>
<reference evidence="9 10" key="1">
    <citation type="journal article" date="2019" name="Philos. Trans. R. Soc. Lond., B, Biol. Sci.">
        <title>Ant behaviour and brain gene expression of defending hosts depend on the ecological success of the intruding social parasite.</title>
        <authorList>
            <person name="Kaur R."/>
            <person name="Stoldt M."/>
            <person name="Jongepier E."/>
            <person name="Feldmeyer B."/>
            <person name="Menzel F."/>
            <person name="Bornberg-Bauer E."/>
            <person name="Foitzik S."/>
        </authorList>
    </citation>
    <scope>NUCLEOTIDE SEQUENCE [LARGE SCALE GENOMIC DNA]</scope>
    <source>
        <tissue evidence="9">Whole body</tissue>
    </source>
</reference>
<feature type="region of interest" description="Disordered" evidence="7">
    <location>
        <begin position="1186"/>
        <end position="1332"/>
    </location>
</feature>
<evidence type="ECO:0000256" key="3">
    <source>
        <dbReference type="ARBA" id="ARBA00022741"/>
    </source>
</evidence>
<feature type="region of interest" description="Disordered" evidence="7">
    <location>
        <begin position="2401"/>
        <end position="2437"/>
    </location>
</feature>
<feature type="compositionally biased region" description="Basic and acidic residues" evidence="7">
    <location>
        <begin position="1917"/>
        <end position="1978"/>
    </location>
</feature>
<feature type="region of interest" description="Disordered" evidence="7">
    <location>
        <begin position="2099"/>
        <end position="2323"/>
    </location>
</feature>
<feature type="compositionally biased region" description="Basic and acidic residues" evidence="7">
    <location>
        <begin position="1186"/>
        <end position="1196"/>
    </location>
</feature>
<keyword evidence="5 6" id="KW-0067">ATP-binding</keyword>
<keyword evidence="1" id="KW-0723">Serine/threonine-protein kinase</keyword>
<feature type="region of interest" description="Disordered" evidence="7">
    <location>
        <begin position="1086"/>
        <end position="1111"/>
    </location>
</feature>
<feature type="compositionally biased region" description="Basic and acidic residues" evidence="7">
    <location>
        <begin position="1739"/>
        <end position="1755"/>
    </location>
</feature>
<evidence type="ECO:0000256" key="5">
    <source>
        <dbReference type="ARBA" id="ARBA00022840"/>
    </source>
</evidence>
<dbReference type="InterPro" id="IPR000719">
    <property type="entry name" value="Prot_kinase_dom"/>
</dbReference>
<evidence type="ECO:0000256" key="2">
    <source>
        <dbReference type="ARBA" id="ARBA00022679"/>
    </source>
</evidence>
<organism evidence="9 10">
    <name type="scientific">Temnothorax longispinosus</name>
    <dbReference type="NCBI Taxonomy" id="300112"/>
    <lineage>
        <taxon>Eukaryota</taxon>
        <taxon>Metazoa</taxon>
        <taxon>Ecdysozoa</taxon>
        <taxon>Arthropoda</taxon>
        <taxon>Hexapoda</taxon>
        <taxon>Insecta</taxon>
        <taxon>Pterygota</taxon>
        <taxon>Neoptera</taxon>
        <taxon>Endopterygota</taxon>
        <taxon>Hymenoptera</taxon>
        <taxon>Apocrita</taxon>
        <taxon>Aculeata</taxon>
        <taxon>Formicoidea</taxon>
        <taxon>Formicidae</taxon>
        <taxon>Myrmicinae</taxon>
        <taxon>Temnothorax</taxon>
    </lineage>
</organism>
<dbReference type="InterPro" id="IPR017441">
    <property type="entry name" value="Protein_kinase_ATP_BS"/>
</dbReference>
<keyword evidence="2" id="KW-0808">Transferase</keyword>
<evidence type="ECO:0000256" key="1">
    <source>
        <dbReference type="ARBA" id="ARBA00022527"/>
    </source>
</evidence>
<dbReference type="Proteomes" id="UP000310200">
    <property type="component" value="Unassembled WGS sequence"/>
</dbReference>
<dbReference type="GO" id="GO:0050321">
    <property type="term" value="F:tau-protein kinase activity"/>
    <property type="evidence" value="ECO:0007669"/>
    <property type="project" value="TreeGrafter"/>
</dbReference>
<dbReference type="InterPro" id="IPR008271">
    <property type="entry name" value="Ser/Thr_kinase_AS"/>
</dbReference>
<keyword evidence="3 6" id="KW-0547">Nucleotide-binding</keyword>
<dbReference type="FunFam" id="1.10.510.10:FF:000389">
    <property type="entry name" value="Uncharacterized protein, isoform E"/>
    <property type="match status" value="1"/>
</dbReference>
<feature type="domain" description="Protein kinase" evidence="8">
    <location>
        <begin position="34"/>
        <end position="285"/>
    </location>
</feature>
<dbReference type="GO" id="GO:0035556">
    <property type="term" value="P:intracellular signal transduction"/>
    <property type="evidence" value="ECO:0007669"/>
    <property type="project" value="TreeGrafter"/>
</dbReference>
<evidence type="ECO:0000256" key="6">
    <source>
        <dbReference type="PROSITE-ProRule" id="PRU10141"/>
    </source>
</evidence>
<feature type="region of interest" description="Disordered" evidence="7">
    <location>
        <begin position="476"/>
        <end position="534"/>
    </location>
</feature>
<dbReference type="Gene3D" id="1.10.510.10">
    <property type="entry name" value="Transferase(Phosphotransferase) domain 1"/>
    <property type="match status" value="1"/>
</dbReference>
<protein>
    <submittedName>
        <fullName evidence="9">NUAK family SNF1-like kinase 1</fullName>
    </submittedName>
</protein>
<keyword evidence="10" id="KW-1185">Reference proteome</keyword>
<feature type="region of interest" description="Disordered" evidence="7">
    <location>
        <begin position="895"/>
        <end position="980"/>
    </location>
</feature>
<feature type="compositionally biased region" description="Basic and acidic residues" evidence="7">
    <location>
        <begin position="1681"/>
        <end position="1715"/>
    </location>
</feature>
<feature type="compositionally biased region" description="Basic and acidic residues" evidence="7">
    <location>
        <begin position="2104"/>
        <end position="2117"/>
    </location>
</feature>
<feature type="compositionally biased region" description="Basic and acidic residues" evidence="7">
    <location>
        <begin position="1833"/>
        <end position="1845"/>
    </location>
</feature>
<feature type="compositionally biased region" description="Basic and acidic residues" evidence="7">
    <location>
        <begin position="413"/>
        <end position="422"/>
    </location>
</feature>
<dbReference type="SUPFAM" id="SSF56112">
    <property type="entry name" value="Protein kinase-like (PK-like)"/>
    <property type="match status" value="1"/>
</dbReference>
<feature type="compositionally biased region" description="Low complexity" evidence="7">
    <location>
        <begin position="943"/>
        <end position="958"/>
    </location>
</feature>
<dbReference type="PROSITE" id="PS00107">
    <property type="entry name" value="PROTEIN_KINASE_ATP"/>
    <property type="match status" value="1"/>
</dbReference>
<dbReference type="FunFam" id="3.30.200.20:FF:000315">
    <property type="entry name" value="Calcium-dependent protein kinase 3"/>
    <property type="match status" value="1"/>
</dbReference>